<feature type="region of interest" description="Disordered" evidence="1">
    <location>
        <begin position="58"/>
        <end position="80"/>
    </location>
</feature>
<dbReference type="EMBL" id="GBRH01227092">
    <property type="protein sequence ID" value="JAD70803.1"/>
    <property type="molecule type" value="Transcribed_RNA"/>
</dbReference>
<proteinExistence type="predicted"/>
<evidence type="ECO:0000256" key="1">
    <source>
        <dbReference type="SAM" id="MobiDB-lite"/>
    </source>
</evidence>
<organism evidence="2">
    <name type="scientific">Arundo donax</name>
    <name type="common">Giant reed</name>
    <name type="synonym">Donax arundinaceus</name>
    <dbReference type="NCBI Taxonomy" id="35708"/>
    <lineage>
        <taxon>Eukaryota</taxon>
        <taxon>Viridiplantae</taxon>
        <taxon>Streptophyta</taxon>
        <taxon>Embryophyta</taxon>
        <taxon>Tracheophyta</taxon>
        <taxon>Spermatophyta</taxon>
        <taxon>Magnoliopsida</taxon>
        <taxon>Liliopsida</taxon>
        <taxon>Poales</taxon>
        <taxon>Poaceae</taxon>
        <taxon>PACMAD clade</taxon>
        <taxon>Arundinoideae</taxon>
        <taxon>Arundineae</taxon>
        <taxon>Arundo</taxon>
    </lineage>
</organism>
<protein>
    <submittedName>
        <fullName evidence="2">Uncharacterized protein</fullName>
    </submittedName>
</protein>
<reference evidence="2" key="2">
    <citation type="journal article" date="2015" name="Data Brief">
        <title>Shoot transcriptome of the giant reed, Arundo donax.</title>
        <authorList>
            <person name="Barrero R.A."/>
            <person name="Guerrero F.D."/>
            <person name="Moolhuijzen P."/>
            <person name="Goolsby J.A."/>
            <person name="Tidwell J."/>
            <person name="Bellgard S.E."/>
            <person name="Bellgard M.I."/>
        </authorList>
    </citation>
    <scope>NUCLEOTIDE SEQUENCE</scope>
    <source>
        <tissue evidence="2">Shoot tissue taken approximately 20 cm above the soil surface</tissue>
    </source>
</reference>
<evidence type="ECO:0000313" key="2">
    <source>
        <dbReference type="EMBL" id="JAD70803.1"/>
    </source>
</evidence>
<feature type="region of interest" description="Disordered" evidence="1">
    <location>
        <begin position="1"/>
        <end position="39"/>
    </location>
</feature>
<accession>A0A0A9C8K9</accession>
<feature type="compositionally biased region" description="Pro residues" evidence="1">
    <location>
        <begin position="15"/>
        <end position="32"/>
    </location>
</feature>
<dbReference type="AlphaFoldDB" id="A0A0A9C8K9"/>
<reference evidence="2" key="1">
    <citation type="submission" date="2014-09" db="EMBL/GenBank/DDBJ databases">
        <authorList>
            <person name="Magalhaes I.L.F."/>
            <person name="Oliveira U."/>
            <person name="Santos F.R."/>
            <person name="Vidigal T.H.D.A."/>
            <person name="Brescovit A.D."/>
            <person name="Santos A.J."/>
        </authorList>
    </citation>
    <scope>NUCLEOTIDE SEQUENCE</scope>
    <source>
        <tissue evidence="2">Shoot tissue taken approximately 20 cm above the soil surface</tissue>
    </source>
</reference>
<sequence length="118" mass="12872">MGPMRGRSRATPFSPSTPPPTRRTITPPPPAAASPCSGPLGVGLAGLASIWVAKGLEARAQGRGRQRQPRQGRAAPARRGQETIVLWQWSRRAGRRPREPDESYLVEFVLQSCRVHQA</sequence>
<name>A0A0A9C8K9_ARUDO</name>